<organism evidence="2 3">
    <name type="scientific">Elysia crispata</name>
    <name type="common">lettuce slug</name>
    <dbReference type="NCBI Taxonomy" id="231223"/>
    <lineage>
        <taxon>Eukaryota</taxon>
        <taxon>Metazoa</taxon>
        <taxon>Spiralia</taxon>
        <taxon>Lophotrochozoa</taxon>
        <taxon>Mollusca</taxon>
        <taxon>Gastropoda</taxon>
        <taxon>Heterobranchia</taxon>
        <taxon>Euthyneura</taxon>
        <taxon>Panpulmonata</taxon>
        <taxon>Sacoglossa</taxon>
        <taxon>Placobranchoidea</taxon>
        <taxon>Plakobranchidae</taxon>
        <taxon>Elysia</taxon>
    </lineage>
</organism>
<feature type="compositionally biased region" description="Basic and acidic residues" evidence="1">
    <location>
        <begin position="12"/>
        <end position="21"/>
    </location>
</feature>
<feature type="region of interest" description="Disordered" evidence="1">
    <location>
        <begin position="39"/>
        <end position="66"/>
    </location>
</feature>
<dbReference type="EMBL" id="JAWDGP010001646">
    <property type="protein sequence ID" value="KAK3789640.1"/>
    <property type="molecule type" value="Genomic_DNA"/>
</dbReference>
<accession>A0AAE1ALB4</accession>
<evidence type="ECO:0000256" key="1">
    <source>
        <dbReference type="SAM" id="MobiDB-lite"/>
    </source>
</evidence>
<proteinExistence type="predicted"/>
<evidence type="ECO:0000313" key="3">
    <source>
        <dbReference type="Proteomes" id="UP001283361"/>
    </source>
</evidence>
<feature type="compositionally biased region" description="Basic and acidic residues" evidence="1">
    <location>
        <begin position="47"/>
        <end position="56"/>
    </location>
</feature>
<evidence type="ECO:0000313" key="2">
    <source>
        <dbReference type="EMBL" id="KAK3789640.1"/>
    </source>
</evidence>
<protein>
    <submittedName>
        <fullName evidence="2">Uncharacterized protein</fullName>
    </submittedName>
</protein>
<feature type="region of interest" description="Disordered" evidence="1">
    <location>
        <begin position="1"/>
        <end position="23"/>
    </location>
</feature>
<keyword evidence="3" id="KW-1185">Reference proteome</keyword>
<name>A0AAE1ALB4_9GAST</name>
<comment type="caution">
    <text evidence="2">The sequence shown here is derived from an EMBL/GenBank/DDBJ whole genome shotgun (WGS) entry which is preliminary data.</text>
</comment>
<gene>
    <name evidence="2" type="ORF">RRG08_050081</name>
</gene>
<feature type="compositionally biased region" description="Basic residues" evidence="1">
    <location>
        <begin position="1"/>
        <end position="11"/>
    </location>
</feature>
<sequence length="66" mass="7474">MMGHVEHKRNRGHENRNRDRVTWSTRGIGVTRIATGIGSRGAQDGIQKSKFERHGELTNYSDAKPD</sequence>
<dbReference type="AlphaFoldDB" id="A0AAE1ALB4"/>
<dbReference type="Proteomes" id="UP001283361">
    <property type="component" value="Unassembled WGS sequence"/>
</dbReference>
<reference evidence="2" key="1">
    <citation type="journal article" date="2023" name="G3 (Bethesda)">
        <title>A reference genome for the long-term kleptoplast-retaining sea slug Elysia crispata morphotype clarki.</title>
        <authorList>
            <person name="Eastman K.E."/>
            <person name="Pendleton A.L."/>
            <person name="Shaikh M.A."/>
            <person name="Suttiyut T."/>
            <person name="Ogas R."/>
            <person name="Tomko P."/>
            <person name="Gavelis G."/>
            <person name="Widhalm J.R."/>
            <person name="Wisecaver J.H."/>
        </authorList>
    </citation>
    <scope>NUCLEOTIDE SEQUENCE</scope>
    <source>
        <strain evidence="2">ECLA1</strain>
    </source>
</reference>